<dbReference type="PROSITE" id="PS51257">
    <property type="entry name" value="PROKAR_LIPOPROTEIN"/>
    <property type="match status" value="1"/>
</dbReference>
<protein>
    <recommendedName>
        <fullName evidence="3">Lipoprotein</fullName>
    </recommendedName>
</protein>
<accession>A0A363D1A4</accession>
<comment type="caution">
    <text evidence="1">The sequence shown here is derived from an EMBL/GenBank/DDBJ whole genome shotgun (WGS) entry which is preliminary data.</text>
</comment>
<reference evidence="1 2" key="1">
    <citation type="submission" date="2017-02" db="EMBL/GenBank/DDBJ databases">
        <title>Arcobacter caeni sp. nov, a new Arcobacter species isolated from reclaimed water.</title>
        <authorList>
            <person name="Figueras M.J."/>
            <person name="Perez-Cataluna A."/>
            <person name="Salas-Masso N."/>
        </authorList>
    </citation>
    <scope>NUCLEOTIDE SEQUENCE [LARGE SCALE GENOMIC DNA]</scope>
    <source>
        <strain evidence="1 2">RW17-10</strain>
    </source>
</reference>
<dbReference type="Proteomes" id="UP000251135">
    <property type="component" value="Unassembled WGS sequence"/>
</dbReference>
<evidence type="ECO:0000313" key="2">
    <source>
        <dbReference type="Proteomes" id="UP000251135"/>
    </source>
</evidence>
<dbReference type="OrthoDB" id="5342921at2"/>
<gene>
    <name evidence="1" type="ORF">B0174_04635</name>
</gene>
<name>A0A363D1A4_9BACT</name>
<evidence type="ECO:0008006" key="3">
    <source>
        <dbReference type="Google" id="ProtNLM"/>
    </source>
</evidence>
<evidence type="ECO:0000313" key="1">
    <source>
        <dbReference type="EMBL" id="PUE65089.1"/>
    </source>
</evidence>
<proteinExistence type="predicted"/>
<dbReference type="EMBL" id="MUXE01000005">
    <property type="protein sequence ID" value="PUE65089.1"/>
    <property type="molecule type" value="Genomic_DNA"/>
</dbReference>
<keyword evidence="2" id="KW-1185">Reference proteome</keyword>
<dbReference type="RefSeq" id="WP_108558493.1">
    <property type="nucleotide sequence ID" value="NZ_MUXE01000005.1"/>
</dbReference>
<organism evidence="1 2">
    <name type="scientific">Arcobacter caeni</name>
    <dbReference type="NCBI Taxonomy" id="1912877"/>
    <lineage>
        <taxon>Bacteria</taxon>
        <taxon>Pseudomonadati</taxon>
        <taxon>Campylobacterota</taxon>
        <taxon>Epsilonproteobacteria</taxon>
        <taxon>Campylobacterales</taxon>
        <taxon>Arcobacteraceae</taxon>
        <taxon>Arcobacter</taxon>
    </lineage>
</organism>
<sequence length="327" mass="38646">MKLIFNTFLVLIILFISGCSSKKLTIKALQPSKIENEKIHTIRIDRFYRDDVNQTESIANKIANKIVDNQRVFEVKYNDFGADAVLTGEVLNSSLNSYVYYRSEIDYSRCRFYRYDEKNRTRECIEYQIRSIPCEKREYNVTTSIKLIKPITNALIFSKTYDKSSFDDMCYDRHPYYPFYPDSRDKFRVNTQIANDISSDILDDISPHYVYYDIEIIDELDKDTLVFSKEQEKRFEKVVELILTKNLDLAKTQLENLDKEFNQKSFEVIYNLALINEAYNQLKIANELYNEAKMLTLNTKYLDLANYGISRTNRNLEQKIKAKSQLP</sequence>
<dbReference type="AlphaFoldDB" id="A0A363D1A4"/>